<dbReference type="EMBL" id="CP087164">
    <property type="protein sequence ID" value="UGS38743.1"/>
    <property type="molecule type" value="Genomic_DNA"/>
</dbReference>
<feature type="transmembrane region" description="Helical" evidence="1">
    <location>
        <begin position="113"/>
        <end position="134"/>
    </location>
</feature>
<name>A0A9E7C6E0_9ACTN</name>
<evidence type="ECO:0000313" key="3">
    <source>
        <dbReference type="Proteomes" id="UP001162834"/>
    </source>
</evidence>
<evidence type="ECO:0000313" key="2">
    <source>
        <dbReference type="EMBL" id="UGS38743.1"/>
    </source>
</evidence>
<dbReference type="KEGG" id="sbae:DSM104329_05173"/>
<dbReference type="AlphaFoldDB" id="A0A9E7C6E0"/>
<feature type="transmembrane region" description="Helical" evidence="1">
    <location>
        <begin position="81"/>
        <end position="101"/>
    </location>
</feature>
<proteinExistence type="predicted"/>
<organism evidence="2 3">
    <name type="scientific">Capillimicrobium parvum</name>
    <dbReference type="NCBI Taxonomy" id="2884022"/>
    <lineage>
        <taxon>Bacteria</taxon>
        <taxon>Bacillati</taxon>
        <taxon>Actinomycetota</taxon>
        <taxon>Thermoleophilia</taxon>
        <taxon>Solirubrobacterales</taxon>
        <taxon>Capillimicrobiaceae</taxon>
        <taxon>Capillimicrobium</taxon>
    </lineage>
</organism>
<keyword evidence="1" id="KW-0472">Membrane</keyword>
<feature type="transmembrane region" description="Helical" evidence="1">
    <location>
        <begin position="7"/>
        <end position="26"/>
    </location>
</feature>
<keyword evidence="1" id="KW-0812">Transmembrane</keyword>
<keyword evidence="3" id="KW-1185">Reference proteome</keyword>
<evidence type="ECO:0000256" key="1">
    <source>
        <dbReference type="SAM" id="Phobius"/>
    </source>
</evidence>
<gene>
    <name evidence="2" type="ORF">DSM104329_05173</name>
</gene>
<sequence>MIQAIRALTGMAIGLVSVVAPSWGLYHLLRTPSCGSDGYSTFGPPCPDDVALWILGIVLSLTILAPLAIGLAGRQGTDAPVLLVPIIGLIPLGMVTGAIVSGLGPSADPDTRWIAIVGAAITALIVLRVLLGFARGAGRRRAERAERAPAVPAHELAGMAAVAATARKASAPPAVSIATLHDQLAQIADAAKQPEDGGLSVRLQRLDELRAAGSITAAEHAQRRQEILDEI</sequence>
<protein>
    <recommendedName>
        <fullName evidence="4">SHOCT domain-containing protein</fullName>
    </recommendedName>
</protein>
<keyword evidence="1" id="KW-1133">Transmembrane helix</keyword>
<dbReference type="Proteomes" id="UP001162834">
    <property type="component" value="Chromosome"/>
</dbReference>
<evidence type="ECO:0008006" key="4">
    <source>
        <dbReference type="Google" id="ProtNLM"/>
    </source>
</evidence>
<dbReference type="RefSeq" id="WP_259312759.1">
    <property type="nucleotide sequence ID" value="NZ_CP087164.1"/>
</dbReference>
<accession>A0A9E7C6E0</accession>
<feature type="transmembrane region" description="Helical" evidence="1">
    <location>
        <begin position="50"/>
        <end position="69"/>
    </location>
</feature>
<reference evidence="2" key="1">
    <citation type="journal article" date="2022" name="Int. J. Syst. Evol. Microbiol.">
        <title>Pseudomonas aegrilactucae sp. nov. and Pseudomonas morbosilactucae sp. nov., pathogens causing bacterial rot of lettuce in Japan.</title>
        <authorList>
            <person name="Sawada H."/>
            <person name="Fujikawa T."/>
            <person name="Satou M."/>
        </authorList>
    </citation>
    <scope>NUCLEOTIDE SEQUENCE</scope>
    <source>
        <strain evidence="2">0166_1</strain>
    </source>
</reference>